<feature type="chain" id="PRO_5041489642" description="Glutamate receptor" evidence="23">
    <location>
        <begin position="33"/>
        <end position="1223"/>
    </location>
</feature>
<accession>A0A9Y4KM62</accession>
<feature type="signal peptide" evidence="23">
    <location>
        <begin position="1"/>
        <end position="32"/>
    </location>
</feature>
<evidence type="ECO:0000256" key="12">
    <source>
        <dbReference type="ARBA" id="ARBA00023157"/>
    </source>
</evidence>
<evidence type="ECO:0000256" key="11">
    <source>
        <dbReference type="ARBA" id="ARBA00023136"/>
    </source>
</evidence>
<dbReference type="InterPro" id="IPR015683">
    <property type="entry name" value="Ionotropic_Glu_rcpt"/>
</dbReference>
<feature type="domain" description="Ionotropic glutamate receptor C-terminal" evidence="26">
    <location>
        <begin position="518"/>
        <end position="870"/>
    </location>
</feature>
<feature type="region of interest" description="Disordered" evidence="25">
    <location>
        <begin position="1168"/>
        <end position="1188"/>
    </location>
</feature>
<evidence type="ECO:0000259" key="26">
    <source>
        <dbReference type="SMART" id="SM00079"/>
    </source>
</evidence>
<comment type="catalytic activity">
    <reaction evidence="19">
        <text>Ca(2+)(in) = Ca(2+)(out)</text>
        <dbReference type="Rhea" id="RHEA:29671"/>
        <dbReference type="ChEBI" id="CHEBI:29108"/>
    </reaction>
</comment>
<keyword evidence="13 23" id="KW-0675">Receptor</keyword>
<comment type="catalytic activity">
    <reaction evidence="18">
        <text>Na(+)(in) = Na(+)(out)</text>
        <dbReference type="Rhea" id="RHEA:34963"/>
        <dbReference type="ChEBI" id="CHEBI:29101"/>
    </reaction>
</comment>
<feature type="binding site" evidence="20">
    <location>
        <position position="761"/>
    </location>
    <ligand>
        <name>L-glutamate</name>
        <dbReference type="ChEBI" id="CHEBI:29985"/>
    </ligand>
</feature>
<evidence type="ECO:0000256" key="20">
    <source>
        <dbReference type="PIRSR" id="PIRSR601508-1"/>
    </source>
</evidence>
<dbReference type="GO" id="GO:0015276">
    <property type="term" value="F:ligand-gated monoatomic ion channel activity"/>
    <property type="evidence" value="ECO:0007669"/>
    <property type="project" value="InterPro"/>
</dbReference>
<dbReference type="GO" id="GO:0045211">
    <property type="term" value="C:postsynaptic membrane"/>
    <property type="evidence" value="ECO:0007669"/>
    <property type="project" value="UniProtKB-SubCell"/>
</dbReference>
<dbReference type="SUPFAM" id="SSF53822">
    <property type="entry name" value="Periplasmic binding protein-like I"/>
    <property type="match status" value="1"/>
</dbReference>
<dbReference type="Pfam" id="PF00060">
    <property type="entry name" value="Lig_chan"/>
    <property type="match status" value="1"/>
</dbReference>
<keyword evidence="4 23" id="KW-0812">Transmembrane</keyword>
<keyword evidence="16 23" id="KW-1071">Ligand-gated ion channel</keyword>
<dbReference type="SUPFAM" id="SSF53850">
    <property type="entry name" value="Periplasmic binding protein-like II"/>
    <property type="match status" value="1"/>
</dbReference>
<evidence type="ECO:0000256" key="3">
    <source>
        <dbReference type="ARBA" id="ARBA00022475"/>
    </source>
</evidence>
<evidence type="ECO:0000256" key="2">
    <source>
        <dbReference type="ARBA" id="ARBA00022448"/>
    </source>
</evidence>
<reference evidence="29" key="1">
    <citation type="submission" date="2025-08" db="UniProtKB">
        <authorList>
            <consortium name="RefSeq"/>
        </authorList>
    </citation>
    <scope>IDENTIFICATION</scope>
</reference>
<keyword evidence="3 23" id="KW-1003">Cell membrane</keyword>
<keyword evidence="6" id="KW-0106">Calcium</keyword>
<dbReference type="Pfam" id="PF10613">
    <property type="entry name" value="Lig_chan-Glu_bd"/>
    <property type="match status" value="1"/>
</dbReference>
<keyword evidence="7" id="KW-0460">Magnesium</keyword>
<dbReference type="PANTHER" id="PTHR18966">
    <property type="entry name" value="IONOTROPIC GLUTAMATE RECEPTOR"/>
    <property type="match status" value="1"/>
</dbReference>
<evidence type="ECO:0000313" key="28">
    <source>
        <dbReference type="Proteomes" id="UP000694891"/>
    </source>
</evidence>
<keyword evidence="28" id="KW-1185">Reference proteome</keyword>
<feature type="region of interest" description="Disordered" evidence="25">
    <location>
        <begin position="1065"/>
        <end position="1084"/>
    </location>
</feature>
<evidence type="ECO:0000259" key="27">
    <source>
        <dbReference type="SMART" id="SM00918"/>
    </source>
</evidence>
<dbReference type="AlphaFoldDB" id="A0A9Y4KM62"/>
<dbReference type="SMART" id="SM00079">
    <property type="entry name" value="PBPe"/>
    <property type="match status" value="1"/>
</dbReference>
<keyword evidence="15 23" id="KW-0628">Postsynaptic cell membrane</keyword>
<dbReference type="InterPro" id="IPR001828">
    <property type="entry name" value="ANF_lig-bd_rcpt"/>
</dbReference>
<feature type="binding site" evidence="20">
    <location>
        <position position="805"/>
    </location>
    <ligand>
        <name>L-glutamate</name>
        <dbReference type="ChEBI" id="CHEBI:29985"/>
    </ligand>
</feature>
<feature type="region of interest" description="Disordered" evidence="25">
    <location>
        <begin position="954"/>
        <end position="979"/>
    </location>
</feature>
<feature type="transmembrane region" description="Helical" evidence="23">
    <location>
        <begin position="894"/>
        <end position="916"/>
    </location>
</feature>
<keyword evidence="10 23" id="KW-0406">Ion transport</keyword>
<keyword evidence="17 23" id="KW-0407">Ion channel</keyword>
<evidence type="ECO:0000256" key="7">
    <source>
        <dbReference type="ARBA" id="ARBA00022842"/>
    </source>
</evidence>
<dbReference type="InterPro" id="IPR028082">
    <property type="entry name" value="Peripla_BP_I"/>
</dbReference>
<feature type="coiled-coil region" evidence="24">
    <location>
        <begin position="1114"/>
        <end position="1141"/>
    </location>
</feature>
<feature type="disulfide bond" evidence="22">
    <location>
        <begin position="819"/>
        <end position="873"/>
    </location>
</feature>
<evidence type="ECO:0000256" key="14">
    <source>
        <dbReference type="ARBA" id="ARBA00023180"/>
    </source>
</evidence>
<evidence type="ECO:0000256" key="17">
    <source>
        <dbReference type="ARBA" id="ARBA00023303"/>
    </source>
</evidence>
<dbReference type="Gene3D" id="3.40.50.2300">
    <property type="match status" value="2"/>
</dbReference>
<sequence length="1223" mass="134130">MSSSSSSSWIRTLRAFLLLLLLRLLLLPPCQLHPQPCHLLAQIGHTVRVGALLPAQRAARVQVQAALSRAAAALSRERDPERDPERDRVNHLPYNLSLELVSRPLAAADPESLLRGVCQGVAVQGVSAVLAFPQSRDELLQVDLMASFLEIPFLSVVEHGEPLRTQNQFHLQMVTGVPESGLSDLLLTVLQRSGWREGTAVLCRGWEEAQGLLQLLDHHGSASWDGGSSVNWHLRALLNLTQSSHDDTQIHDFLSRHFRQNQPPPASVLLFGADPQCAAAVLRSAQDLGLTLPMVHWVLGQPLSPDALHAIGLPLGLLAYGEVERKPLDFYVRDALQLVTRAMAAATVVRPDLALIQNMVNCYDKPNKHEVPSSGQYLSRFLSNTSFSGLTGPVRVHQNWSEVQTSQRFHIWSLRRDALGQPTWVTVGSWEGGQLQVEDQGVWQGPKSRHKTDGIGGKTRVRWRAGMPVAGSRVRVVTLVEHPFVFTRDVDDEGSCPAGQFCLDASTNNSESLDRYFREVAGGNGSFLPSEYSKCCYGYCIDLLEKLAEDMGFEFDLYIVGDGKYGAWKGGRWTGLVGDLLNGLTDMAVTSFSINSARSQVIDFTSPFFSTSLGILVRSKDTAAPIGAFMWPLHWSMWVGIFLALHITALFLTLYEWKSPFGMTPHGRNRMRVFSYSSALNLCYAILFGRTVSSKTPKCWTGRFLMNLWAIFCLLVLSSYTANLAAVMVGEKTFEEVTGIHDAKLHHPSHGFRFGTVRESSAEDYMKKSFPEMHEYMRRFNEPTTPEGVATLKTDPPQLDAFIMDKALLDYEVSIDADCKLATVGKPFAIEGYGIGLPQNSPLTSNISEFISRYKSDGYMDLLHDKWYKVVPCGNRVFAVTETLQMGISHFSGLFVLLCVGVAGALLTLAGEHGFYRLVLPHIRRRQNLKYWLHTSQKIHRALNMTYEDVKKQQTEKDKSCNLKSQSAPAPPVPGASAKWNNEMSKDAAVAAAAKDARDFKRVHFNLETLNTRRLLARIAASDAKAGGTKADEEAPTKPKAGQNSRLCENGGPAASLASLVLSLPSSSSSAQPNASTAPTAAPAGVARPLVSSTTPATVAPPLTPVVPPRPGELQELQEQIEEMREKLRTALARRAEIQTTLAKPVVTVTNSPSPVTTMTTVTVTTTTTTTTTTGAPPTSSSTVAPVTPLPANTKCVMTMTDPPHKVLSKVRPLQSRLASQRR</sequence>
<keyword evidence="8 23" id="KW-1133">Transmembrane helix</keyword>
<dbReference type="InterPro" id="IPR001320">
    <property type="entry name" value="Iontro_rcpt_C"/>
</dbReference>
<evidence type="ECO:0000313" key="29">
    <source>
        <dbReference type="RefSeq" id="XP_008293663.1"/>
    </source>
</evidence>
<evidence type="ECO:0000256" key="13">
    <source>
        <dbReference type="ARBA" id="ARBA00023170"/>
    </source>
</evidence>
<feature type="domain" description="Ionotropic glutamate receptor L-glutamate and glycine-binding" evidence="27">
    <location>
        <begin position="526"/>
        <end position="582"/>
    </location>
</feature>
<evidence type="ECO:0000256" key="19">
    <source>
        <dbReference type="ARBA" id="ARBA00036634"/>
    </source>
</evidence>
<dbReference type="GO" id="GO:0038023">
    <property type="term" value="F:signaling receptor activity"/>
    <property type="evidence" value="ECO:0007669"/>
    <property type="project" value="InterPro"/>
</dbReference>
<feature type="transmembrane region" description="Helical" evidence="23">
    <location>
        <begin position="704"/>
        <end position="726"/>
    </location>
</feature>
<protein>
    <recommendedName>
        <fullName evidence="23">Glutamate receptor</fullName>
    </recommendedName>
</protein>
<evidence type="ECO:0000256" key="21">
    <source>
        <dbReference type="PIRSR" id="PIRSR601508-2"/>
    </source>
</evidence>
<feature type="binding site" evidence="20">
    <location>
        <position position="598"/>
    </location>
    <ligand>
        <name>L-glutamate</name>
        <dbReference type="ChEBI" id="CHEBI:29985"/>
    </ligand>
</feature>
<evidence type="ECO:0000256" key="18">
    <source>
        <dbReference type="ARBA" id="ARBA00036239"/>
    </source>
</evidence>
<evidence type="ECO:0000256" key="10">
    <source>
        <dbReference type="ARBA" id="ARBA00023065"/>
    </source>
</evidence>
<dbReference type="InterPro" id="IPR001508">
    <property type="entry name" value="Iono_Glu_rcpt_met"/>
</dbReference>
<dbReference type="Gene3D" id="3.40.190.10">
    <property type="entry name" value="Periplasmic binding protein-like II"/>
    <property type="match status" value="2"/>
</dbReference>
<dbReference type="CDD" id="cd13720">
    <property type="entry name" value="PBP2_iGluR_NMDA_Nr3"/>
    <property type="match status" value="1"/>
</dbReference>
<evidence type="ECO:0000256" key="4">
    <source>
        <dbReference type="ARBA" id="ARBA00022692"/>
    </source>
</evidence>
<keyword evidence="9 23" id="KW-0770">Synapse</keyword>
<keyword evidence="12 22" id="KW-1015">Disulfide bond</keyword>
<keyword evidence="2 23" id="KW-0813">Transport</keyword>
<feature type="compositionally biased region" description="Low complexity" evidence="25">
    <location>
        <begin position="1168"/>
        <end position="1187"/>
    </location>
</feature>
<dbReference type="CTD" id="100333101"/>
<organism evidence="28 29">
    <name type="scientific">Stegastes partitus</name>
    <name type="common">bicolor damselfish</name>
    <dbReference type="NCBI Taxonomy" id="144197"/>
    <lineage>
        <taxon>Eukaryota</taxon>
        <taxon>Metazoa</taxon>
        <taxon>Chordata</taxon>
        <taxon>Craniata</taxon>
        <taxon>Vertebrata</taxon>
        <taxon>Euteleostomi</taxon>
        <taxon>Actinopterygii</taxon>
        <taxon>Neopterygii</taxon>
        <taxon>Teleostei</taxon>
        <taxon>Neoteleostei</taxon>
        <taxon>Acanthomorphata</taxon>
        <taxon>Ovalentaria</taxon>
        <taxon>Pomacentridae</taxon>
        <taxon>Stegastes</taxon>
    </lineage>
</organism>
<feature type="site" description="Interaction with the cone snail toxin Con-ikot-ikot" evidence="21">
    <location>
        <position position="767"/>
    </location>
</feature>
<name>A0A9Y4KM62_9TELE</name>
<keyword evidence="11 23" id="KW-0472">Membrane</keyword>
<proteinExistence type="inferred from homology"/>
<evidence type="ECO:0000256" key="16">
    <source>
        <dbReference type="ARBA" id="ARBA00023286"/>
    </source>
</evidence>
<gene>
    <name evidence="29" type="primary">grin3bb</name>
</gene>
<evidence type="ECO:0000256" key="25">
    <source>
        <dbReference type="SAM" id="MobiDB-lite"/>
    </source>
</evidence>
<dbReference type="Pfam" id="PF01094">
    <property type="entry name" value="ANF_receptor"/>
    <property type="match status" value="1"/>
</dbReference>
<evidence type="ECO:0000256" key="1">
    <source>
        <dbReference type="ARBA" id="ARBA00004651"/>
    </source>
</evidence>
<evidence type="ECO:0000256" key="15">
    <source>
        <dbReference type="ARBA" id="ARBA00023257"/>
    </source>
</evidence>
<evidence type="ECO:0000256" key="6">
    <source>
        <dbReference type="ARBA" id="ARBA00022837"/>
    </source>
</evidence>
<feature type="binding site" evidence="20">
    <location>
        <position position="593"/>
    </location>
    <ligand>
        <name>L-glutamate</name>
        <dbReference type="ChEBI" id="CHEBI:29985"/>
    </ligand>
</feature>
<evidence type="ECO:0000256" key="5">
    <source>
        <dbReference type="ARBA" id="ARBA00022729"/>
    </source>
</evidence>
<comment type="function">
    <text evidence="23">Receptor for glutamate that functions as a ligand-gated ion channel in the central nervous system and plays an important role in excitatory synaptic transmission. L-glutamate acts as an excitatory neurotransmitter at many synapses in the central nervous system.</text>
</comment>
<feature type="site" description="Crucial to convey clamshell closure to channel opening" evidence="21">
    <location>
        <position position="737"/>
    </location>
</feature>
<dbReference type="RefSeq" id="XP_008293663.1">
    <property type="nucleotide sequence ID" value="XM_008295441.1"/>
</dbReference>
<evidence type="ECO:0000256" key="9">
    <source>
        <dbReference type="ARBA" id="ARBA00023018"/>
    </source>
</evidence>
<dbReference type="InterPro" id="IPR019594">
    <property type="entry name" value="Glu/Gly-bd"/>
</dbReference>
<comment type="subcellular location">
    <subcellularLocation>
        <location evidence="1">Cell membrane</location>
        <topology evidence="1">Multi-pass membrane protein</topology>
    </subcellularLocation>
    <subcellularLocation>
        <location evidence="23">Postsynaptic cell membrane</location>
        <topology evidence="23">Multi-pass membrane protein</topology>
    </subcellularLocation>
</comment>
<feature type="transmembrane region" description="Helical" evidence="23">
    <location>
        <begin position="629"/>
        <end position="652"/>
    </location>
</feature>
<dbReference type="FunFam" id="3.40.190.10:FF:000066">
    <property type="entry name" value="Glutamate receptor ionotropic, NMDA 3A"/>
    <property type="match status" value="1"/>
</dbReference>
<dbReference type="SMART" id="SM00918">
    <property type="entry name" value="Lig_chan-Glu_bd"/>
    <property type="match status" value="1"/>
</dbReference>
<dbReference type="FunFam" id="3.40.190.10:FF:000045">
    <property type="entry name" value="Putative glutamate receptor ionotropic NMDA 3A"/>
    <property type="match status" value="1"/>
</dbReference>
<feature type="region of interest" description="Disordered" evidence="25">
    <location>
        <begin position="1023"/>
        <end position="1051"/>
    </location>
</feature>
<keyword evidence="14" id="KW-0325">Glycoprotein</keyword>
<evidence type="ECO:0000256" key="22">
    <source>
        <dbReference type="PIRSR" id="PIRSR601508-3"/>
    </source>
</evidence>
<dbReference type="Proteomes" id="UP000694891">
    <property type="component" value="Unplaced"/>
</dbReference>
<comment type="similarity">
    <text evidence="23">Belongs to the glutamate-gated ion channel (TC 1.A.10.1) family.</text>
</comment>
<dbReference type="PRINTS" id="PR00177">
    <property type="entry name" value="NMDARECEPTOR"/>
</dbReference>
<keyword evidence="24" id="KW-0175">Coiled coil</keyword>
<evidence type="ECO:0000256" key="8">
    <source>
        <dbReference type="ARBA" id="ARBA00022989"/>
    </source>
</evidence>
<evidence type="ECO:0000256" key="24">
    <source>
        <dbReference type="SAM" id="Coils"/>
    </source>
</evidence>
<evidence type="ECO:0000256" key="23">
    <source>
        <dbReference type="RuleBase" id="RU367118"/>
    </source>
</evidence>
<feature type="transmembrane region" description="Helical" evidence="23">
    <location>
        <begin position="673"/>
        <end position="692"/>
    </location>
</feature>
<dbReference type="GeneID" id="103367422"/>
<keyword evidence="5 23" id="KW-0732">Signal</keyword>